<reference evidence="2" key="1">
    <citation type="journal article" date="2020" name="Stud. Mycol.">
        <title>101 Dothideomycetes genomes: a test case for predicting lifestyles and emergence of pathogens.</title>
        <authorList>
            <person name="Haridas S."/>
            <person name="Albert R."/>
            <person name="Binder M."/>
            <person name="Bloem J."/>
            <person name="Labutti K."/>
            <person name="Salamov A."/>
            <person name="Andreopoulos B."/>
            <person name="Baker S."/>
            <person name="Barry K."/>
            <person name="Bills G."/>
            <person name="Bluhm B."/>
            <person name="Cannon C."/>
            <person name="Castanera R."/>
            <person name="Culley D."/>
            <person name="Daum C."/>
            <person name="Ezra D."/>
            <person name="Gonzalez J."/>
            <person name="Henrissat B."/>
            <person name="Kuo A."/>
            <person name="Liang C."/>
            <person name="Lipzen A."/>
            <person name="Lutzoni F."/>
            <person name="Magnuson J."/>
            <person name="Mondo S."/>
            <person name="Nolan M."/>
            <person name="Ohm R."/>
            <person name="Pangilinan J."/>
            <person name="Park H.-J."/>
            <person name="Ramirez L."/>
            <person name="Alfaro M."/>
            <person name="Sun H."/>
            <person name="Tritt A."/>
            <person name="Yoshinaga Y."/>
            <person name="Zwiers L.-H."/>
            <person name="Turgeon B."/>
            <person name="Goodwin S."/>
            <person name="Spatafora J."/>
            <person name="Crous P."/>
            <person name="Grigoriev I."/>
        </authorList>
    </citation>
    <scope>NUCLEOTIDE SEQUENCE</scope>
    <source>
        <strain evidence="2">CBS 113818</strain>
    </source>
</reference>
<dbReference type="OrthoDB" id="3553147at2759"/>
<gene>
    <name evidence="2" type="ORF">CC86DRAFT_463292</name>
</gene>
<keyword evidence="3" id="KW-1185">Reference proteome</keyword>
<dbReference type="AlphaFoldDB" id="A0A6A7ADV2"/>
<dbReference type="InterPro" id="IPR052895">
    <property type="entry name" value="HetReg/Transcr_Mod"/>
</dbReference>
<organism evidence="2 3">
    <name type="scientific">Ophiobolus disseminans</name>
    <dbReference type="NCBI Taxonomy" id="1469910"/>
    <lineage>
        <taxon>Eukaryota</taxon>
        <taxon>Fungi</taxon>
        <taxon>Dikarya</taxon>
        <taxon>Ascomycota</taxon>
        <taxon>Pezizomycotina</taxon>
        <taxon>Dothideomycetes</taxon>
        <taxon>Pleosporomycetidae</taxon>
        <taxon>Pleosporales</taxon>
        <taxon>Pleosporineae</taxon>
        <taxon>Phaeosphaeriaceae</taxon>
        <taxon>Ophiobolus</taxon>
    </lineage>
</organism>
<dbReference type="InterPro" id="IPR010730">
    <property type="entry name" value="HET"/>
</dbReference>
<evidence type="ECO:0000313" key="2">
    <source>
        <dbReference type="EMBL" id="KAF2831396.1"/>
    </source>
</evidence>
<name>A0A6A7ADV2_9PLEO</name>
<feature type="domain" description="Heterokaryon incompatibility" evidence="1">
    <location>
        <begin position="46"/>
        <end position="230"/>
    </location>
</feature>
<dbReference type="Pfam" id="PF06985">
    <property type="entry name" value="HET"/>
    <property type="match status" value="1"/>
</dbReference>
<accession>A0A6A7ADV2</accession>
<sequence>MSSIYGKLNHAKNEIRVIEIEQGRWDDDISCRLKVVSLDRLLRPRYDTLSYTWGSSTDPRAINVNKQTINVSANLFEALRALRHTFKTVTIWADALCIDQTNNPEKSKQVELMGRIYKQGRQTWVSLGSPHERWADGTWSPAHHLPGDAHVLKRLMRGIRRVLWHHLMFRRSRQSRLGANHVFDAFRLMRGRSVEDELDNAGRQNQELATAMLTWLVTHDYWSRVWIVQEIALSQKDPICVFGRHQVPLLSLDTIVQDWRDDMPSLGQAISDWWKEKLHSEPRRVGWSPEVGKGVDRAQEICMLRDEFLSMWKLRYAGSMPMLRALQIASHRRASVAHDHVYGLRSLLPGNEQELLQPDYDISIPELYPSVTKLLLRNGNSASLLCAAVGTSQQNEHELPSWSLDFSQPLRLPVQRTSVDEHKDPNGDNPSEPKILRLRGNYLGEYITTCLPRSSTSDMVENDPVLLSFLASNIYEEDKKGGKRRKTRTVIDQQHHNLDSSSLHQRYVLFSTDQGSVGKCASDVQQGDEIWAFAGSKTVFVLRPMLVNKEDPWLGKRYRLVGSCDFFGQGTDDVDTEGRVTQTVEII</sequence>
<proteinExistence type="predicted"/>
<evidence type="ECO:0000313" key="3">
    <source>
        <dbReference type="Proteomes" id="UP000799424"/>
    </source>
</evidence>
<dbReference type="PANTHER" id="PTHR24148:SF64">
    <property type="entry name" value="HETEROKARYON INCOMPATIBILITY DOMAIN-CONTAINING PROTEIN"/>
    <property type="match status" value="1"/>
</dbReference>
<evidence type="ECO:0000259" key="1">
    <source>
        <dbReference type="Pfam" id="PF06985"/>
    </source>
</evidence>
<dbReference type="EMBL" id="MU006218">
    <property type="protein sequence ID" value="KAF2831396.1"/>
    <property type="molecule type" value="Genomic_DNA"/>
</dbReference>
<dbReference type="Proteomes" id="UP000799424">
    <property type="component" value="Unassembled WGS sequence"/>
</dbReference>
<protein>
    <recommendedName>
        <fullName evidence="1">Heterokaryon incompatibility domain-containing protein</fullName>
    </recommendedName>
</protein>
<dbReference type="PANTHER" id="PTHR24148">
    <property type="entry name" value="ANKYRIN REPEAT DOMAIN-CONTAINING PROTEIN 39 HOMOLOG-RELATED"/>
    <property type="match status" value="1"/>
</dbReference>